<keyword evidence="3" id="KW-1185">Reference proteome</keyword>
<dbReference type="GO" id="GO:0160062">
    <property type="term" value="P:cutin-based cuticle development"/>
    <property type="evidence" value="ECO:0007669"/>
    <property type="project" value="EnsemblPlants"/>
</dbReference>
<dbReference type="GO" id="GO:1902584">
    <property type="term" value="P:positive regulation of response to water deprivation"/>
    <property type="evidence" value="ECO:0007669"/>
    <property type="project" value="EnsemblPlants"/>
</dbReference>
<dbReference type="GO" id="GO:0009934">
    <property type="term" value="P:regulation of meristem structural organization"/>
    <property type="evidence" value="ECO:0007669"/>
    <property type="project" value="EnsemblPlants"/>
</dbReference>
<dbReference type="Pfam" id="PF18511">
    <property type="entry name" value="F-box_5"/>
    <property type="match status" value="1"/>
</dbReference>
<dbReference type="GO" id="GO:0009414">
    <property type="term" value="P:response to water deprivation"/>
    <property type="evidence" value="ECO:0007669"/>
    <property type="project" value="EnsemblPlants"/>
</dbReference>
<dbReference type="OrthoDB" id="550575at2759"/>
<dbReference type="Gramene" id="KFK37113">
    <property type="protein sequence ID" value="KFK37113"/>
    <property type="gene ID" value="AALP_AA4G214500"/>
</dbReference>
<protein>
    <recommendedName>
        <fullName evidence="1">COI1 F-box domain-containing protein</fullName>
    </recommendedName>
</protein>
<dbReference type="InterPro" id="IPR041567">
    <property type="entry name" value="COI1_F-box"/>
</dbReference>
<dbReference type="CDD" id="cd22159">
    <property type="entry name" value="F-box_AtTIR1-like"/>
    <property type="match status" value="1"/>
</dbReference>
<sequence>MSASRGSLSSQHNLLLLLPSSLSHTTPPPPPMASSTTTTLSDLPDVILSTIISLVTDSRSRNSLSLVSHKFLALERSTRSHLTLRGNARDLSVVPRCFRSISHLDLSFLSPWGHSLLATLPPDHQNLLALSLKLCFPSIESLTVYSRTPITLDLLLPQWLQIRHIKLVRWHQRESQISLGGDFKPIFEYCGGFLESLDLSEFYHWTEDLPPVLLRYADVAARLNRLDLLTESFTEGYKSSEIVDITKSCPNLKDFRVACTFDPRYFEFVGDETLSSVAMNCPKLTILYMVDTASLANPRAVSGNDSGDSAVTTGTLIEVFSGLGNLEELVLDVGKNVKDSGVALEALDRKCKKLRVLKVGQFQGVCSASDWRRFDGVALCGGLKELLIKNSGDLTDMGLIAIGRGCCKLSKFEIQGCENVTVMGLRTMVTLLRKSLIDVRISCCKNLDASGSVKAVEPICDRIKKLHIDCVWSSSGEEEEDRVETSETNYEDYGEERSQKRCKYTLEEEELHCSSFPSSHGNGFCSEDRVWEKLEYLSLWISVGEFLTPLPMTGLDDCPNLEEIRIKIEGDCRGKRRPSEPELGLSCLALYPKLSKMQLDCGDTIGFALTAPPMQMDLSLWERFFLTGIGNLSLSELDYWPPQDRDVNQRSLSLPSAGLLQECLTLRKLFIHGTAHEHFMNFLLRIPNLRDVQLREDYYPAPENDMSTEMRVGSCSRFEDQLNSRNIID</sequence>
<dbReference type="GO" id="GO:0009416">
    <property type="term" value="P:response to light stimulus"/>
    <property type="evidence" value="ECO:0007669"/>
    <property type="project" value="EnsemblPlants"/>
</dbReference>
<dbReference type="GO" id="GO:1900057">
    <property type="term" value="P:positive regulation of leaf senescence"/>
    <property type="evidence" value="ECO:0007669"/>
    <property type="project" value="EnsemblPlants"/>
</dbReference>
<dbReference type="GO" id="GO:0005634">
    <property type="term" value="C:nucleus"/>
    <property type="evidence" value="ECO:0007669"/>
    <property type="project" value="EnsemblPlants"/>
</dbReference>
<evidence type="ECO:0000313" key="2">
    <source>
        <dbReference type="EMBL" id="KFK37113.1"/>
    </source>
</evidence>
<dbReference type="PANTHER" id="PTHR13318">
    <property type="entry name" value="PARTNER OF PAIRED, ISOFORM B-RELATED"/>
    <property type="match status" value="1"/>
</dbReference>
<dbReference type="GO" id="GO:0031146">
    <property type="term" value="P:SCF-dependent proteasomal ubiquitin-dependent protein catabolic process"/>
    <property type="evidence" value="ECO:0007669"/>
    <property type="project" value="TreeGrafter"/>
</dbReference>
<dbReference type="Proteomes" id="UP000029120">
    <property type="component" value="Chromosome 4"/>
</dbReference>
<dbReference type="Gene3D" id="3.80.10.10">
    <property type="entry name" value="Ribonuclease Inhibitor"/>
    <property type="match status" value="1"/>
</dbReference>
<feature type="domain" description="COI1 F-box" evidence="1">
    <location>
        <begin position="42"/>
        <end position="81"/>
    </location>
</feature>
<dbReference type="OMA" id="IACMFDP"/>
<dbReference type="GO" id="GO:0009926">
    <property type="term" value="P:auxin polar transport"/>
    <property type="evidence" value="ECO:0007669"/>
    <property type="project" value="EnsemblPlants"/>
</dbReference>
<evidence type="ECO:0000259" key="1">
    <source>
        <dbReference type="Pfam" id="PF18511"/>
    </source>
</evidence>
<dbReference type="eggNOG" id="ENOG502QS13">
    <property type="taxonomic scope" value="Eukaryota"/>
</dbReference>
<name>A0A087H4R1_ARAAL</name>
<dbReference type="GO" id="GO:0016567">
    <property type="term" value="P:protein ubiquitination"/>
    <property type="evidence" value="ECO:0007669"/>
    <property type="project" value="EnsemblPlants"/>
</dbReference>
<reference evidence="3" key="1">
    <citation type="journal article" date="2015" name="Nat. Plants">
        <title>Genome expansion of Arabis alpina linked with retrotransposition and reduced symmetric DNA methylation.</title>
        <authorList>
            <person name="Willing E.M."/>
            <person name="Rawat V."/>
            <person name="Mandakova T."/>
            <person name="Maumus F."/>
            <person name="James G.V."/>
            <person name="Nordstroem K.J."/>
            <person name="Becker C."/>
            <person name="Warthmann N."/>
            <person name="Chica C."/>
            <person name="Szarzynska B."/>
            <person name="Zytnicki M."/>
            <person name="Albani M.C."/>
            <person name="Kiefer C."/>
            <person name="Bergonzi S."/>
            <person name="Castaings L."/>
            <person name="Mateos J.L."/>
            <person name="Berns M.C."/>
            <person name="Bujdoso N."/>
            <person name="Piofczyk T."/>
            <person name="de Lorenzo L."/>
            <person name="Barrero-Sicilia C."/>
            <person name="Mateos I."/>
            <person name="Piednoel M."/>
            <person name="Hagmann J."/>
            <person name="Chen-Min-Tao R."/>
            <person name="Iglesias-Fernandez R."/>
            <person name="Schuster S.C."/>
            <person name="Alonso-Blanco C."/>
            <person name="Roudier F."/>
            <person name="Carbonero P."/>
            <person name="Paz-Ares J."/>
            <person name="Davis S.J."/>
            <person name="Pecinka A."/>
            <person name="Quesneville H."/>
            <person name="Colot V."/>
            <person name="Lysak M.A."/>
            <person name="Weigel D."/>
            <person name="Coupland G."/>
            <person name="Schneeberger K."/>
        </authorList>
    </citation>
    <scope>NUCLEOTIDE SEQUENCE [LARGE SCALE GENOMIC DNA]</scope>
    <source>
        <strain evidence="3">cv. Pajares</strain>
    </source>
</reference>
<dbReference type="EMBL" id="CM002872">
    <property type="protein sequence ID" value="KFK37113.1"/>
    <property type="molecule type" value="Genomic_DNA"/>
</dbReference>
<organism evidence="2 3">
    <name type="scientific">Arabis alpina</name>
    <name type="common">Alpine rock-cress</name>
    <dbReference type="NCBI Taxonomy" id="50452"/>
    <lineage>
        <taxon>Eukaryota</taxon>
        <taxon>Viridiplantae</taxon>
        <taxon>Streptophyta</taxon>
        <taxon>Embryophyta</taxon>
        <taxon>Tracheophyta</taxon>
        <taxon>Spermatophyta</taxon>
        <taxon>Magnoliopsida</taxon>
        <taxon>eudicotyledons</taxon>
        <taxon>Gunneridae</taxon>
        <taxon>Pentapetalae</taxon>
        <taxon>rosids</taxon>
        <taxon>malvids</taxon>
        <taxon>Brassicales</taxon>
        <taxon>Brassicaceae</taxon>
        <taxon>Arabideae</taxon>
        <taxon>Arabis</taxon>
    </lineage>
</organism>
<dbReference type="AlphaFoldDB" id="A0A087H4R1"/>
<dbReference type="PANTHER" id="PTHR13318:SF148">
    <property type="entry name" value="F-BOX PROTEIN MAX2"/>
    <property type="match status" value="1"/>
</dbReference>
<accession>A0A087H4R1</accession>
<dbReference type="GO" id="GO:0010187">
    <property type="term" value="P:negative regulation of seed germination"/>
    <property type="evidence" value="ECO:0007669"/>
    <property type="project" value="EnsemblPlants"/>
</dbReference>
<dbReference type="FunFam" id="1.20.1280.50:FF:000023">
    <property type="entry name" value="F-box/LRR-repeat protein 4"/>
    <property type="match status" value="1"/>
</dbReference>
<dbReference type="InterPro" id="IPR032675">
    <property type="entry name" value="LRR_dom_sf"/>
</dbReference>
<evidence type="ECO:0000313" key="3">
    <source>
        <dbReference type="Proteomes" id="UP000029120"/>
    </source>
</evidence>
<proteinExistence type="predicted"/>
<dbReference type="GO" id="GO:0010016">
    <property type="term" value="P:shoot system morphogenesis"/>
    <property type="evidence" value="ECO:0007669"/>
    <property type="project" value="EnsemblPlants"/>
</dbReference>
<gene>
    <name evidence="2" type="ordered locus">AALP_Aa4g214500</name>
</gene>
<dbReference type="GO" id="GO:0019005">
    <property type="term" value="C:SCF ubiquitin ligase complex"/>
    <property type="evidence" value="ECO:0007669"/>
    <property type="project" value="TreeGrafter"/>
</dbReference>
<dbReference type="SUPFAM" id="SSF52047">
    <property type="entry name" value="RNI-like"/>
    <property type="match status" value="1"/>
</dbReference>